<sequence>MDPRLQRPAPGLVLPGLRDRGPGILRHVRRHRPRSPLAHAHAHAHRTPAPPKDLLVTDRLAVVVPVFNEPGIARTLDALRGQRDAADLRVYVVDNGSTDDTVERVERFIAARPALDVRLLVEPQKGTGAACDTGFRTAIGDGFTLVARTDGDSEPAADWTSRIRALFTHHPQVQLVGGTSIPLRDRHFRWGDDLLMPGALVMLRILLTVKHLDPAYLRFVAGHNMAVRSSAYLASGGIGRTSIDERDEDIDFSVRISRRLGLGAVRIDPRLKVATSMRRVRRYGLALMGVHHLMPALRGRIVRAIDIR</sequence>
<keyword evidence="4 11" id="KW-0808">Transferase</keyword>
<evidence type="ECO:0000256" key="6">
    <source>
        <dbReference type="ARBA" id="ARBA00037281"/>
    </source>
</evidence>
<accession>A0A2S5J0G5</accession>
<proteinExistence type="inferred from homology"/>
<evidence type="ECO:0000256" key="5">
    <source>
        <dbReference type="ARBA" id="ARBA00023136"/>
    </source>
</evidence>
<keyword evidence="5" id="KW-0472">Membrane</keyword>
<dbReference type="CDD" id="cd00761">
    <property type="entry name" value="Glyco_tranf_GTA_type"/>
    <property type="match status" value="1"/>
</dbReference>
<evidence type="ECO:0000313" key="12">
    <source>
        <dbReference type="Proteomes" id="UP000239297"/>
    </source>
</evidence>
<evidence type="ECO:0000256" key="8">
    <source>
        <dbReference type="ARBA" id="ARBA00038120"/>
    </source>
</evidence>
<organism evidence="11 12">
    <name type="scientific">Arthrobacter pityocampae</name>
    <dbReference type="NCBI Taxonomy" id="547334"/>
    <lineage>
        <taxon>Bacteria</taxon>
        <taxon>Bacillati</taxon>
        <taxon>Actinomycetota</taxon>
        <taxon>Actinomycetes</taxon>
        <taxon>Micrococcales</taxon>
        <taxon>Micrococcaceae</taxon>
        <taxon>Arthrobacter</taxon>
    </lineage>
</organism>
<evidence type="ECO:0000256" key="3">
    <source>
        <dbReference type="ARBA" id="ARBA00022676"/>
    </source>
</evidence>
<dbReference type="PANTHER" id="PTHR43646:SF2">
    <property type="entry name" value="GLYCOSYLTRANSFERASE 2-LIKE DOMAIN-CONTAINING PROTEIN"/>
    <property type="match status" value="1"/>
</dbReference>
<protein>
    <recommendedName>
        <fullName evidence="9">4,4'-diaponeurosporenoate glycosyltransferase</fullName>
    </recommendedName>
</protein>
<evidence type="ECO:0000256" key="4">
    <source>
        <dbReference type="ARBA" id="ARBA00022679"/>
    </source>
</evidence>
<comment type="function">
    <text evidence="6">Catalyzes the glycosylation of 4,4'-diaponeurosporenoate, i.e. the esterification of glucose at the C1'' position with the carboxyl group of 4,4'-diaponeurosporenic acid, to form glycosyl-4,4'-diaponeurosporenoate. This is a step in the biosynthesis of staphyloxanthin, an orange pigment present in most staphylococci strains.</text>
</comment>
<dbReference type="GO" id="GO:0005886">
    <property type="term" value="C:plasma membrane"/>
    <property type="evidence" value="ECO:0007669"/>
    <property type="project" value="UniProtKB-SubCell"/>
</dbReference>
<comment type="pathway">
    <text evidence="7">Carotenoid biosynthesis; staphyloxanthin biosynthesis; staphyloxanthin from farnesyl diphosphate: step 4/5.</text>
</comment>
<dbReference type="InterPro" id="IPR001173">
    <property type="entry name" value="Glyco_trans_2-like"/>
</dbReference>
<dbReference type="Proteomes" id="UP000239297">
    <property type="component" value="Unassembled WGS sequence"/>
</dbReference>
<keyword evidence="3" id="KW-0328">Glycosyltransferase</keyword>
<evidence type="ECO:0000256" key="9">
    <source>
        <dbReference type="ARBA" id="ARBA00040345"/>
    </source>
</evidence>
<evidence type="ECO:0000313" key="11">
    <source>
        <dbReference type="EMBL" id="PPB50322.1"/>
    </source>
</evidence>
<name>A0A2S5J0G5_9MICC</name>
<dbReference type="EMBL" id="PRKW01000002">
    <property type="protein sequence ID" value="PPB50322.1"/>
    <property type="molecule type" value="Genomic_DNA"/>
</dbReference>
<dbReference type="GO" id="GO:0016757">
    <property type="term" value="F:glycosyltransferase activity"/>
    <property type="evidence" value="ECO:0007669"/>
    <property type="project" value="UniProtKB-KW"/>
</dbReference>
<comment type="caution">
    <text evidence="11">The sequence shown here is derived from an EMBL/GenBank/DDBJ whole genome shotgun (WGS) entry which is preliminary data.</text>
</comment>
<evidence type="ECO:0000256" key="1">
    <source>
        <dbReference type="ARBA" id="ARBA00004236"/>
    </source>
</evidence>
<feature type="domain" description="Glycosyltransferase 2-like" evidence="10">
    <location>
        <begin position="62"/>
        <end position="228"/>
    </location>
</feature>
<gene>
    <name evidence="11" type="ORF">C4K88_05465</name>
</gene>
<dbReference type="Pfam" id="PF00535">
    <property type="entry name" value="Glycos_transf_2"/>
    <property type="match status" value="1"/>
</dbReference>
<keyword evidence="2" id="KW-1003">Cell membrane</keyword>
<reference evidence="11 12" key="1">
    <citation type="journal article" date="2014" name="Int. J. Syst. Evol. Microbiol.">
        <title>Arthrobacter pityocampae sp. nov., isolated from Thaumetopoea pityocampa (Lep., Thaumetopoeidae).</title>
        <authorList>
            <person name="Ince I.A."/>
            <person name="Demirbag Z."/>
            <person name="Kati H."/>
        </authorList>
    </citation>
    <scope>NUCLEOTIDE SEQUENCE [LARGE SCALE GENOMIC DNA]</scope>
    <source>
        <strain evidence="11 12">Tp2</strain>
    </source>
</reference>
<dbReference type="PANTHER" id="PTHR43646">
    <property type="entry name" value="GLYCOSYLTRANSFERASE"/>
    <property type="match status" value="1"/>
</dbReference>
<keyword evidence="12" id="KW-1185">Reference proteome</keyword>
<dbReference type="Gene3D" id="3.90.550.10">
    <property type="entry name" value="Spore Coat Polysaccharide Biosynthesis Protein SpsA, Chain A"/>
    <property type="match status" value="1"/>
</dbReference>
<comment type="similarity">
    <text evidence="8">Belongs to the glycosyltransferase 2 family. CrtQ subfamily.</text>
</comment>
<dbReference type="InterPro" id="IPR029044">
    <property type="entry name" value="Nucleotide-diphossugar_trans"/>
</dbReference>
<evidence type="ECO:0000256" key="7">
    <source>
        <dbReference type="ARBA" id="ARBA00037904"/>
    </source>
</evidence>
<dbReference type="AlphaFoldDB" id="A0A2S5J0G5"/>
<dbReference type="SUPFAM" id="SSF53448">
    <property type="entry name" value="Nucleotide-diphospho-sugar transferases"/>
    <property type="match status" value="1"/>
</dbReference>
<comment type="subcellular location">
    <subcellularLocation>
        <location evidence="1">Cell membrane</location>
    </subcellularLocation>
</comment>
<evidence type="ECO:0000256" key="2">
    <source>
        <dbReference type="ARBA" id="ARBA00022475"/>
    </source>
</evidence>
<evidence type="ECO:0000259" key="10">
    <source>
        <dbReference type="Pfam" id="PF00535"/>
    </source>
</evidence>